<keyword evidence="2" id="KW-1185">Reference proteome</keyword>
<proteinExistence type="predicted"/>
<reference evidence="1 2" key="1">
    <citation type="submission" date="2024-05" db="EMBL/GenBank/DDBJ databases">
        <title>Three bacterial strains, DH-69, EH-24, and ECK-19 isolated from coastal sediments.</title>
        <authorList>
            <person name="Ye Y.-Q."/>
            <person name="Du Z.-J."/>
        </authorList>
    </citation>
    <scope>NUCLEOTIDE SEQUENCE [LARGE SCALE GENOMIC DNA]</scope>
    <source>
        <strain evidence="1 2">ECK-19</strain>
    </source>
</reference>
<accession>A0ABV3Z7M7</accession>
<evidence type="ECO:0000313" key="1">
    <source>
        <dbReference type="EMBL" id="MEX6633421.1"/>
    </source>
</evidence>
<dbReference type="RefSeq" id="WP_369313381.1">
    <property type="nucleotide sequence ID" value="NZ_JBEHZE010000001.1"/>
</dbReference>
<sequence>MTTQPSKTATAKTRPTHRVTFARIIGQDDHGNDKLGQACEIGAIWPRKNGKQGGILKLNLVPSELAQHQGVIFILPVTQNHGPYDDAPSAS</sequence>
<evidence type="ECO:0008006" key="3">
    <source>
        <dbReference type="Google" id="ProtNLM"/>
    </source>
</evidence>
<dbReference type="Proteomes" id="UP001560685">
    <property type="component" value="Unassembled WGS sequence"/>
</dbReference>
<evidence type="ECO:0000313" key="2">
    <source>
        <dbReference type="Proteomes" id="UP001560685"/>
    </source>
</evidence>
<organism evidence="1 2">
    <name type="scientific">Hyphococcus lacteus</name>
    <dbReference type="NCBI Taxonomy" id="3143536"/>
    <lineage>
        <taxon>Bacteria</taxon>
        <taxon>Pseudomonadati</taxon>
        <taxon>Pseudomonadota</taxon>
        <taxon>Alphaproteobacteria</taxon>
        <taxon>Parvularculales</taxon>
        <taxon>Parvularculaceae</taxon>
        <taxon>Hyphococcus</taxon>
    </lineage>
</organism>
<gene>
    <name evidence="1" type="ORF">ABFZ84_07645</name>
</gene>
<name>A0ABV3Z7M7_9PROT</name>
<dbReference type="EMBL" id="JBEHZE010000001">
    <property type="protein sequence ID" value="MEX6633421.1"/>
    <property type="molecule type" value="Genomic_DNA"/>
</dbReference>
<comment type="caution">
    <text evidence="1">The sequence shown here is derived from an EMBL/GenBank/DDBJ whole genome shotgun (WGS) entry which is preliminary data.</text>
</comment>
<protein>
    <recommendedName>
        <fullName evidence="3">DUF736 domain-containing protein</fullName>
    </recommendedName>
</protein>